<reference evidence="3" key="1">
    <citation type="journal article" date="2020" name="Stud. Mycol.">
        <title>101 Dothideomycetes genomes: a test case for predicting lifestyles and emergence of pathogens.</title>
        <authorList>
            <person name="Haridas S."/>
            <person name="Albert R."/>
            <person name="Binder M."/>
            <person name="Bloem J."/>
            <person name="Labutti K."/>
            <person name="Salamov A."/>
            <person name="Andreopoulos B."/>
            <person name="Baker S."/>
            <person name="Barry K."/>
            <person name="Bills G."/>
            <person name="Bluhm B."/>
            <person name="Cannon C."/>
            <person name="Castanera R."/>
            <person name="Culley D."/>
            <person name="Daum C."/>
            <person name="Ezra D."/>
            <person name="Gonzalez J."/>
            <person name="Henrissat B."/>
            <person name="Kuo A."/>
            <person name="Liang C."/>
            <person name="Lipzen A."/>
            <person name="Lutzoni F."/>
            <person name="Magnuson J."/>
            <person name="Mondo S."/>
            <person name="Nolan M."/>
            <person name="Ohm R."/>
            <person name="Pangilinan J."/>
            <person name="Park H.-J."/>
            <person name="Ramirez L."/>
            <person name="Alfaro M."/>
            <person name="Sun H."/>
            <person name="Tritt A."/>
            <person name="Yoshinaga Y."/>
            <person name="Zwiers L.-H."/>
            <person name="Turgeon B."/>
            <person name="Goodwin S."/>
            <person name="Spatafora J."/>
            <person name="Crous P."/>
            <person name="Grigoriev I."/>
        </authorList>
    </citation>
    <scope>NUCLEOTIDE SEQUENCE</scope>
    <source>
        <strain evidence="3">CBS 207.26</strain>
    </source>
</reference>
<evidence type="ECO:0000256" key="2">
    <source>
        <dbReference type="SAM" id="Phobius"/>
    </source>
</evidence>
<feature type="transmembrane region" description="Helical" evidence="2">
    <location>
        <begin position="97"/>
        <end position="121"/>
    </location>
</feature>
<feature type="transmembrane region" description="Helical" evidence="2">
    <location>
        <begin position="163"/>
        <end position="186"/>
    </location>
</feature>
<keyword evidence="2" id="KW-0812">Transmembrane</keyword>
<keyword evidence="2" id="KW-0472">Membrane</keyword>
<name>A0A6A6DDP7_9PEZI</name>
<feature type="compositionally biased region" description="Low complexity" evidence="1">
    <location>
        <begin position="1"/>
        <end position="22"/>
    </location>
</feature>
<evidence type="ECO:0000313" key="4">
    <source>
        <dbReference type="Proteomes" id="UP000800200"/>
    </source>
</evidence>
<dbReference type="EMBL" id="ML994715">
    <property type="protein sequence ID" value="KAF2176120.1"/>
    <property type="molecule type" value="Genomic_DNA"/>
</dbReference>
<keyword evidence="4" id="KW-1185">Reference proteome</keyword>
<feature type="transmembrane region" description="Helical" evidence="2">
    <location>
        <begin position="560"/>
        <end position="582"/>
    </location>
</feature>
<dbReference type="OrthoDB" id="5322539at2759"/>
<organism evidence="3 4">
    <name type="scientific">Zopfia rhizophila CBS 207.26</name>
    <dbReference type="NCBI Taxonomy" id="1314779"/>
    <lineage>
        <taxon>Eukaryota</taxon>
        <taxon>Fungi</taxon>
        <taxon>Dikarya</taxon>
        <taxon>Ascomycota</taxon>
        <taxon>Pezizomycotina</taxon>
        <taxon>Dothideomycetes</taxon>
        <taxon>Dothideomycetes incertae sedis</taxon>
        <taxon>Zopfiaceae</taxon>
        <taxon>Zopfia</taxon>
    </lineage>
</organism>
<sequence length="660" mass="73156">MSHSTLPPAGSSTSSSYQQGYKSVDELDRSNPHPCNSGPDDSNNANAPRWGVGWRPPTAVVFLYLFAILCATSHLLFFHHLNGRRPKTDTNIPQSWIAPISFILALVFRAALCSCLSLVFAQHMWRVMARSVLPVQVIDRLYGLQRSIFALPHIDNIRTSPTLFLLICLYWTIPLAVIFPSGALIVEGRLYPDTFRTMVPTFDPAFTGNGSVEDVYKHSLASSDELYEFQPFEGPVILPNIMKSSAAISLASDQTFTVPSPCGSNCTYTTDFEGPFVQCNTTVSNKTQQFESAYDWAELFKLFTGGWKHGGWERNNLTPDEDGSISVTVVPDTFSLTTVPPYAWRIKPNEDSKSNKTYYMWTTTQLDCTPCRAKYTVLVNYTFGAVEYKVATLPIDCLSDFWYPDSLNMTESDFSFNNSKSAVGNLRATNLFILISSLVESMSGELGWCSMLDNGTETSLGNIRTSDGQIIDASNTLVLYCQAPRTENGSIVVNTPFNTRRFAAANEAPEIIITQDLLNMALLNITLSAMNRLSLWSTRAEVTTHVYTNTFSFAQPIRFILPYFVPLALTLPFLAFGFVAMWRNGAIVPTDGFIDTVVLVSRSEELKRAAKKVSFRAGSVGDVKGLGQLGVRYGEFVEEGEGGQRLTGLGVEHELRGVRR</sequence>
<accession>A0A6A6DDP7</accession>
<dbReference type="PANTHER" id="PTHR35041">
    <property type="entry name" value="MEDIATOR OF RNA POLYMERASE II TRANSCRIPTION SUBUNIT 1"/>
    <property type="match status" value="1"/>
</dbReference>
<dbReference type="PANTHER" id="PTHR35041:SF6">
    <property type="entry name" value="FORMYLMETHIONINE DEFORMYLASE-LIKE PROTEIN-RELATED"/>
    <property type="match status" value="1"/>
</dbReference>
<dbReference type="AlphaFoldDB" id="A0A6A6DDP7"/>
<dbReference type="Proteomes" id="UP000800200">
    <property type="component" value="Unassembled WGS sequence"/>
</dbReference>
<feature type="region of interest" description="Disordered" evidence="1">
    <location>
        <begin position="1"/>
        <end position="43"/>
    </location>
</feature>
<proteinExistence type="predicted"/>
<evidence type="ECO:0000256" key="1">
    <source>
        <dbReference type="SAM" id="MobiDB-lite"/>
    </source>
</evidence>
<gene>
    <name evidence="3" type="ORF">K469DRAFT_755897</name>
</gene>
<protein>
    <submittedName>
        <fullName evidence="3">Uncharacterized protein</fullName>
    </submittedName>
</protein>
<evidence type="ECO:0000313" key="3">
    <source>
        <dbReference type="EMBL" id="KAF2176120.1"/>
    </source>
</evidence>
<feature type="transmembrane region" description="Helical" evidence="2">
    <location>
        <begin position="59"/>
        <end position="77"/>
    </location>
</feature>
<keyword evidence="2" id="KW-1133">Transmembrane helix</keyword>